<dbReference type="NCBIfam" id="NF033446">
    <property type="entry name" value="BREX_PglZ_2"/>
    <property type="match status" value="1"/>
</dbReference>
<feature type="domain" description="Alkaline phosphatase-like protein PglZ C-terminal" evidence="3">
    <location>
        <begin position="795"/>
        <end position="896"/>
    </location>
</feature>
<evidence type="ECO:0000313" key="5">
    <source>
        <dbReference type="Proteomes" id="UP000437709"/>
    </source>
</evidence>
<reference evidence="4 5" key="1">
    <citation type="submission" date="2019-10" db="EMBL/GenBank/DDBJ databases">
        <title>Georgenia wutianyii sp. nov. and Georgenia yuyongxinii sp. nov. isolated from plateau pika (Ochotona curzoniae) in the Qinghai-Tibet plateau of China.</title>
        <authorList>
            <person name="Tian Z."/>
        </authorList>
    </citation>
    <scope>NUCLEOTIDE SEQUENCE [LARGE SCALE GENOMIC DNA]</scope>
    <source>
        <strain evidence="4 5">JCM 19765</strain>
    </source>
</reference>
<dbReference type="Pfam" id="PF08665">
    <property type="entry name" value="PglZ"/>
    <property type="match status" value="1"/>
</dbReference>
<dbReference type="InterPro" id="IPR058880">
    <property type="entry name" value="PglZ_N"/>
</dbReference>
<evidence type="ECO:0000259" key="3">
    <source>
        <dbReference type="Pfam" id="PF25863"/>
    </source>
</evidence>
<evidence type="ECO:0000259" key="2">
    <source>
        <dbReference type="Pfam" id="PF25862"/>
    </source>
</evidence>
<evidence type="ECO:0000313" key="4">
    <source>
        <dbReference type="EMBL" id="MPV35656.1"/>
    </source>
</evidence>
<sequence length="899" mass="94982">MVGGVSVTASAVAPASAGLVHERARALVGHGTHKVLLLRAAPVWTGPDVIEVDGCRVRVRPGPSQLAVLAEILDLPEEECLVVLTDRPEQDLGDAVMLRALGRRIEQPDDWSALADMVGAQAIDPALRRQGRWAAATLLENQPREGWPVATTGVLTQDAALGNLLAHLLGERVPAHLDAVRLLELLNRSDRRARWAAVDPDLRRHLTRWAGEALGPQSALALTAAAESTVSVVAVGLVADVLWPATPARTMDADQISARTRIEKYLGGRPVDQRHARALASDARDVALRLDDADDPELNNALVQAEALLMDLGWPDGRARSDVLSSGLTARLEAFGTMLDVRLTSQGADGDVEGAMAAIAGHRLAHRDPHEVATARMATRLVRWVGGPTVSAQPATLGESLHLHVDDGGWVDRAVAAVWTGSANAALAAVYRRLAMHAREVRAGRDVLAAGQLAAATARDEAPAGVVLVENLLAEVVRPLGAQSPVLLIVLDGMSMRVATEVAQGALDIGWSELVPKDGNTRAVALATLPTVTRFSRTSLLTGRLRDGGQSTEKPRFRALTGGPLFHKDDLRADSGALLAADVGAAIDDEATRVVGVVLNTIDDALAKDDPEGTRWSLDRIQHLRPLLDRAILAGRVVVLTSDHGHVVERGSEGRAVAGADSRWRPTSTGPAAGGEVEVSGSRVLAAGGAAVLALDEDLRYGAKSAGYHGGASLAEITVPVVVLDRIGRASIASWKEAPPQVPAWWHDPAVTPRPESPAERSLSTATKRAPKPPQPGQGTLDIFLPEPAVPAAPAEAGLVDRLLASPTYRTQRSRAGRRPVDEGVLRAVLDELLNRSGRAHRDTVANAAGVSRAALDPTLAAIKRILNLDGYPVVADEADGLTVALDERLLREQFELGG</sequence>
<dbReference type="AlphaFoldDB" id="A0A6N7EHN6"/>
<accession>A0A6N7EHN6</accession>
<evidence type="ECO:0000256" key="1">
    <source>
        <dbReference type="SAM" id="MobiDB-lite"/>
    </source>
</evidence>
<dbReference type="Pfam" id="PF25862">
    <property type="entry name" value="PglZ_1st"/>
    <property type="match status" value="1"/>
</dbReference>
<keyword evidence="5" id="KW-1185">Reference proteome</keyword>
<dbReference type="Pfam" id="PF25863">
    <property type="entry name" value="PglZ_C"/>
    <property type="match status" value="1"/>
</dbReference>
<feature type="region of interest" description="Disordered" evidence="1">
    <location>
        <begin position="750"/>
        <end position="778"/>
    </location>
</feature>
<proteinExistence type="predicted"/>
<gene>
    <name evidence="4" type="primary">pglZ</name>
    <name evidence="4" type="ORF">GB881_01085</name>
</gene>
<dbReference type="SUPFAM" id="SSF53649">
    <property type="entry name" value="Alkaline phosphatase-like"/>
    <property type="match status" value="1"/>
</dbReference>
<dbReference type="Proteomes" id="UP000437709">
    <property type="component" value="Unassembled WGS sequence"/>
</dbReference>
<protein>
    <submittedName>
        <fullName evidence="4">BREX-2 system phosphatase PglZ</fullName>
    </submittedName>
</protein>
<dbReference type="EMBL" id="WHPC01000002">
    <property type="protein sequence ID" value="MPV35656.1"/>
    <property type="molecule type" value="Genomic_DNA"/>
</dbReference>
<name>A0A6N7EHN6_9MICO</name>
<organism evidence="4 5">
    <name type="scientific">Georgenia subflava</name>
    <dbReference type="NCBI Taxonomy" id="1622177"/>
    <lineage>
        <taxon>Bacteria</taxon>
        <taxon>Bacillati</taxon>
        <taxon>Actinomycetota</taxon>
        <taxon>Actinomycetes</taxon>
        <taxon>Micrococcales</taxon>
        <taxon>Bogoriellaceae</taxon>
        <taxon>Georgenia</taxon>
    </lineage>
</organism>
<dbReference type="InterPro" id="IPR047992">
    <property type="entry name" value="BREX_PglZ"/>
</dbReference>
<comment type="caution">
    <text evidence="4">The sequence shown here is derived from an EMBL/GenBank/DDBJ whole genome shotgun (WGS) entry which is preliminary data.</text>
</comment>
<dbReference type="InterPro" id="IPR017850">
    <property type="entry name" value="Alkaline_phosphatase_core_sf"/>
</dbReference>
<dbReference type="InterPro" id="IPR058882">
    <property type="entry name" value="PglZ_C"/>
</dbReference>
<feature type="domain" description="Alkaline phosphatase-like protein PglZ N-terminal" evidence="2">
    <location>
        <begin position="29"/>
        <end position="109"/>
    </location>
</feature>